<dbReference type="EMBL" id="VFPP01000001">
    <property type="protein sequence ID" value="TQM84451.1"/>
    <property type="molecule type" value="Genomic_DNA"/>
</dbReference>
<evidence type="ECO:0000313" key="3">
    <source>
        <dbReference type="EMBL" id="TQM84451.1"/>
    </source>
</evidence>
<name>A0A543JNL3_9PSEU</name>
<evidence type="ECO:0000256" key="1">
    <source>
        <dbReference type="SAM" id="MobiDB-lite"/>
    </source>
</evidence>
<dbReference type="PROSITE" id="PS51257">
    <property type="entry name" value="PROKAR_LIPOPROTEIN"/>
    <property type="match status" value="1"/>
</dbReference>
<evidence type="ECO:0000256" key="2">
    <source>
        <dbReference type="SAM" id="SignalP"/>
    </source>
</evidence>
<reference evidence="3 4" key="1">
    <citation type="submission" date="2019-06" db="EMBL/GenBank/DDBJ databases">
        <title>Sequencing the genomes of 1000 actinobacteria strains.</title>
        <authorList>
            <person name="Klenk H.-P."/>
        </authorList>
    </citation>
    <scope>NUCLEOTIDE SEQUENCE [LARGE SCALE GENOMIC DNA]</scope>
    <source>
        <strain evidence="3 4">DSM 45456</strain>
    </source>
</reference>
<sequence length="73" mass="7479">MKTPALLLACLLLAACGIATQSEPRPLTTPTAPPAPTPTVTQRPDPTTSSATTTTGRTAEPTPLSTRNDPRPG</sequence>
<feature type="compositionally biased region" description="Low complexity" evidence="1">
    <location>
        <begin position="38"/>
        <end position="63"/>
    </location>
</feature>
<proteinExistence type="predicted"/>
<evidence type="ECO:0000313" key="4">
    <source>
        <dbReference type="Proteomes" id="UP000316628"/>
    </source>
</evidence>
<accession>A0A543JNL3</accession>
<dbReference type="Proteomes" id="UP000316628">
    <property type="component" value="Unassembled WGS sequence"/>
</dbReference>
<comment type="caution">
    <text evidence="3">The sequence shown here is derived from an EMBL/GenBank/DDBJ whole genome shotgun (WGS) entry which is preliminary data.</text>
</comment>
<feature type="region of interest" description="Disordered" evidence="1">
    <location>
        <begin position="21"/>
        <end position="73"/>
    </location>
</feature>
<dbReference type="AlphaFoldDB" id="A0A543JNL3"/>
<dbReference type="RefSeq" id="WP_141982629.1">
    <property type="nucleotide sequence ID" value="NZ_VFPP01000001.1"/>
</dbReference>
<gene>
    <name evidence="3" type="ORF">FHX81_6897</name>
</gene>
<keyword evidence="2" id="KW-0732">Signal</keyword>
<protein>
    <submittedName>
        <fullName evidence="3">Uncharacterized protein</fullName>
    </submittedName>
</protein>
<feature type="chain" id="PRO_5022159498" evidence="2">
    <location>
        <begin position="22"/>
        <end position="73"/>
    </location>
</feature>
<feature type="signal peptide" evidence="2">
    <location>
        <begin position="1"/>
        <end position="21"/>
    </location>
</feature>
<organism evidence="3 4">
    <name type="scientific">Saccharothrix saharensis</name>
    <dbReference type="NCBI Taxonomy" id="571190"/>
    <lineage>
        <taxon>Bacteria</taxon>
        <taxon>Bacillati</taxon>
        <taxon>Actinomycetota</taxon>
        <taxon>Actinomycetes</taxon>
        <taxon>Pseudonocardiales</taxon>
        <taxon>Pseudonocardiaceae</taxon>
        <taxon>Saccharothrix</taxon>
    </lineage>
</organism>
<keyword evidence="4" id="KW-1185">Reference proteome</keyword>